<gene>
    <name evidence="5" type="ORF">MC45_05470</name>
</gene>
<evidence type="ECO:0000313" key="5">
    <source>
        <dbReference type="EMBL" id="AIT05942.1"/>
    </source>
</evidence>
<keyword evidence="3" id="KW-0560">Oxidoreductase</keyword>
<keyword evidence="4" id="KW-0812">Transmembrane</keyword>
<dbReference type="Proteomes" id="UP000033200">
    <property type="component" value="Chromosome"/>
</dbReference>
<evidence type="ECO:0000256" key="1">
    <source>
        <dbReference type="ARBA" id="ARBA00009324"/>
    </source>
</evidence>
<dbReference type="GO" id="GO:0010291">
    <property type="term" value="F:beta-carotene 3-hydroxylase activity"/>
    <property type="evidence" value="ECO:0007669"/>
    <property type="project" value="TreeGrafter"/>
</dbReference>
<feature type="transmembrane region" description="Helical" evidence="4">
    <location>
        <begin position="6"/>
        <end position="24"/>
    </location>
</feature>
<proteinExistence type="inferred from homology"/>
<keyword evidence="4" id="KW-0472">Membrane</keyword>
<dbReference type="AlphaFoldDB" id="A0A097EEE8"/>
<name>A0A097EEE8_9SPHN</name>
<dbReference type="InterPro" id="IPR045019">
    <property type="entry name" value="BETA-OHASE-like"/>
</dbReference>
<dbReference type="PANTHER" id="PTHR31899">
    <property type="entry name" value="BETA-CAROTENE 3-HYDROXYLASE 1, CHLOROPLASTIC"/>
    <property type="match status" value="1"/>
</dbReference>
<dbReference type="PANTHER" id="PTHR31899:SF9">
    <property type="entry name" value="BETA-CAROTENE 3-HYDROXYLASE 1, CHLOROPLASTIC"/>
    <property type="match status" value="1"/>
</dbReference>
<reference evidence="5 6" key="1">
    <citation type="submission" date="2014-09" db="EMBL/GenBank/DDBJ databases">
        <title>Using Illumina technology Improving SMRT sequencing Genome Assembly by RASTools.</title>
        <authorList>
            <person name="Zhou Y."/>
            <person name="Ma T."/>
            <person name="Liu T."/>
        </authorList>
    </citation>
    <scope>NUCLEOTIDE SEQUENCE [LARGE SCALE GENOMIC DNA]</scope>
    <source>
        <strain evidence="5 6">ATCC 55669</strain>
    </source>
</reference>
<feature type="transmembrane region" description="Helical" evidence="4">
    <location>
        <begin position="53"/>
        <end position="69"/>
    </location>
</feature>
<keyword evidence="2" id="KW-0125">Carotenoid biosynthesis</keyword>
<dbReference type="eggNOG" id="COG3000">
    <property type="taxonomic scope" value="Bacteria"/>
</dbReference>
<dbReference type="RefSeq" id="WP_038660516.1">
    <property type="nucleotide sequence ID" value="NZ_CP009571.1"/>
</dbReference>
<sequence length="155" mass="18020">MAWYEKLAVVVGMVLFMECFAWATHKYVMHGWGWGWHRSHHEPHEGAFEKNDLYAITFAVIVVTLFVVGLRWEPLWWAALGITVYGGIYAFVHDMMVHQRFGMRWVPRRGYSKRLLQAHRLHHAVKGKEGGVSFGFLFAPDPAKLKRKLADRVGR</sequence>
<evidence type="ECO:0000256" key="4">
    <source>
        <dbReference type="SAM" id="Phobius"/>
    </source>
</evidence>
<dbReference type="EMBL" id="CP009571">
    <property type="protein sequence ID" value="AIT05942.1"/>
    <property type="molecule type" value="Genomic_DNA"/>
</dbReference>
<dbReference type="GO" id="GO:0016119">
    <property type="term" value="P:carotene metabolic process"/>
    <property type="evidence" value="ECO:0007669"/>
    <property type="project" value="TreeGrafter"/>
</dbReference>
<keyword evidence="6" id="KW-1185">Reference proteome</keyword>
<evidence type="ECO:0000256" key="2">
    <source>
        <dbReference type="ARBA" id="ARBA00022746"/>
    </source>
</evidence>
<protein>
    <submittedName>
        <fullName evidence="5">Beta-carotene hydroxylase</fullName>
    </submittedName>
</protein>
<evidence type="ECO:0000256" key="3">
    <source>
        <dbReference type="ARBA" id="ARBA00023002"/>
    </source>
</evidence>
<dbReference type="KEGG" id="stax:MC45_05470"/>
<dbReference type="GO" id="GO:0016123">
    <property type="term" value="P:xanthophyll biosynthetic process"/>
    <property type="evidence" value="ECO:0007669"/>
    <property type="project" value="TreeGrafter"/>
</dbReference>
<accession>A0A097EEE8</accession>
<feature type="transmembrane region" description="Helical" evidence="4">
    <location>
        <begin position="75"/>
        <end position="92"/>
    </location>
</feature>
<evidence type="ECO:0000313" key="6">
    <source>
        <dbReference type="Proteomes" id="UP000033200"/>
    </source>
</evidence>
<dbReference type="HOGENOM" id="CLU_054855_1_0_5"/>
<dbReference type="STRING" id="1549858.MC45_05470"/>
<organism evidence="5 6">
    <name type="scientific">Sphingomonas taxi</name>
    <dbReference type="NCBI Taxonomy" id="1549858"/>
    <lineage>
        <taxon>Bacteria</taxon>
        <taxon>Pseudomonadati</taxon>
        <taxon>Pseudomonadota</taxon>
        <taxon>Alphaproteobacteria</taxon>
        <taxon>Sphingomonadales</taxon>
        <taxon>Sphingomonadaceae</taxon>
        <taxon>Sphingomonas</taxon>
    </lineage>
</organism>
<keyword evidence="4" id="KW-1133">Transmembrane helix</keyword>
<comment type="similarity">
    <text evidence="1">Belongs to the sterol desaturase family.</text>
</comment>